<dbReference type="PANTHER" id="PTHR36849">
    <property type="entry name" value="CYTOPLASMIC PROTEIN-RELATED"/>
    <property type="match status" value="1"/>
</dbReference>
<dbReference type="PANTHER" id="PTHR36849:SF1">
    <property type="entry name" value="CYTOPLASMIC PROTEIN"/>
    <property type="match status" value="1"/>
</dbReference>
<name>A0ABS7SII4_9MICO</name>
<dbReference type="EMBL" id="JAGSHT010000023">
    <property type="protein sequence ID" value="MBZ2199088.1"/>
    <property type="molecule type" value="Genomic_DNA"/>
</dbReference>
<evidence type="ECO:0000313" key="2">
    <source>
        <dbReference type="Proteomes" id="UP000826651"/>
    </source>
</evidence>
<dbReference type="InterPro" id="IPR052552">
    <property type="entry name" value="YeaO-like"/>
</dbReference>
<proteinExistence type="predicted"/>
<gene>
    <name evidence="1" type="ORF">KCQ71_23275</name>
</gene>
<evidence type="ECO:0000313" key="1">
    <source>
        <dbReference type="EMBL" id="MBZ2199088.1"/>
    </source>
</evidence>
<organism evidence="1 2">
    <name type="scientific">Occultella gossypii</name>
    <dbReference type="NCBI Taxonomy" id="2800820"/>
    <lineage>
        <taxon>Bacteria</taxon>
        <taxon>Bacillati</taxon>
        <taxon>Actinomycetota</taxon>
        <taxon>Actinomycetes</taxon>
        <taxon>Micrococcales</taxon>
        <taxon>Ruaniaceae</taxon>
        <taxon>Occultella</taxon>
    </lineage>
</organism>
<reference evidence="1 2" key="1">
    <citation type="submission" date="2021-04" db="EMBL/GenBank/DDBJ databases">
        <title>Ruania sp. nov., isolated from sandy soil of mangrove forest.</title>
        <authorList>
            <person name="Ge X."/>
            <person name="Huang R."/>
            <person name="Liu W."/>
        </authorList>
    </citation>
    <scope>NUCLEOTIDE SEQUENCE [LARGE SCALE GENOMIC DNA]</scope>
    <source>
        <strain evidence="1 2">N2-46</strain>
    </source>
</reference>
<sequence>MIAIKRVYEDRTADEGYGILVDRIWPRGVHKGRIDVWLKGVGPSNELRTWFGHEPPKFEEFTRRYRDELDANADVATLRDLIGTHGDVTLLYGAKDTEHNQAVVLKTYLEA</sequence>
<dbReference type="Pfam" id="PF22752">
    <property type="entry name" value="DUF488-N3i"/>
    <property type="match status" value="1"/>
</dbReference>
<dbReference type="Proteomes" id="UP000826651">
    <property type="component" value="Unassembled WGS sequence"/>
</dbReference>
<dbReference type="RefSeq" id="WP_223410999.1">
    <property type="nucleotide sequence ID" value="NZ_JAGSHT010000023.1"/>
</dbReference>
<accession>A0ABS7SII4</accession>
<protein>
    <submittedName>
        <fullName evidence="1">DUF488 domain-containing protein</fullName>
    </submittedName>
</protein>
<comment type="caution">
    <text evidence="1">The sequence shown here is derived from an EMBL/GenBank/DDBJ whole genome shotgun (WGS) entry which is preliminary data.</text>
</comment>
<keyword evidence="2" id="KW-1185">Reference proteome</keyword>